<evidence type="ECO:0000259" key="10">
    <source>
        <dbReference type="PROSITE" id="PS50109"/>
    </source>
</evidence>
<feature type="transmembrane region" description="Helical" evidence="9">
    <location>
        <begin position="38"/>
        <end position="55"/>
    </location>
</feature>
<dbReference type="PRINTS" id="PR00344">
    <property type="entry name" value="BCTRLSENSOR"/>
</dbReference>
<keyword evidence="9" id="KW-0812">Transmembrane</keyword>
<dbReference type="SMART" id="SM00387">
    <property type="entry name" value="HATPase_c"/>
    <property type="match status" value="1"/>
</dbReference>
<organism evidence="11 12">
    <name type="scientific">Paenisporosarcina macmurdoensis</name>
    <dbReference type="NCBI Taxonomy" id="212659"/>
    <lineage>
        <taxon>Bacteria</taxon>
        <taxon>Bacillati</taxon>
        <taxon>Bacillota</taxon>
        <taxon>Bacilli</taxon>
        <taxon>Bacillales</taxon>
        <taxon>Caryophanaceae</taxon>
        <taxon>Paenisporosarcina</taxon>
    </lineage>
</organism>
<keyword evidence="7 11" id="KW-0067">ATP-binding</keyword>
<keyword evidence="9" id="KW-0472">Membrane</keyword>
<keyword evidence="9" id="KW-1133">Transmembrane helix</keyword>
<dbReference type="InterPro" id="IPR004358">
    <property type="entry name" value="Sig_transdc_His_kin-like_C"/>
</dbReference>
<feature type="transmembrane region" description="Helical" evidence="9">
    <location>
        <begin position="67"/>
        <end position="91"/>
    </location>
</feature>
<evidence type="ECO:0000256" key="3">
    <source>
        <dbReference type="ARBA" id="ARBA00022553"/>
    </source>
</evidence>
<dbReference type="Proteomes" id="UP001596170">
    <property type="component" value="Unassembled WGS sequence"/>
</dbReference>
<dbReference type="RefSeq" id="WP_377732704.1">
    <property type="nucleotide sequence ID" value="NZ_JBHSRI010000003.1"/>
</dbReference>
<comment type="catalytic activity">
    <reaction evidence="1">
        <text>ATP + protein L-histidine = ADP + protein N-phospho-L-histidine.</text>
        <dbReference type="EC" id="2.7.13.3"/>
    </reaction>
</comment>
<evidence type="ECO:0000256" key="5">
    <source>
        <dbReference type="ARBA" id="ARBA00022741"/>
    </source>
</evidence>
<feature type="transmembrane region" description="Helical" evidence="9">
    <location>
        <begin position="98"/>
        <end position="118"/>
    </location>
</feature>
<feature type="transmembrane region" description="Helical" evidence="9">
    <location>
        <begin position="160"/>
        <end position="179"/>
    </location>
</feature>
<accession>A0ABW1L4T1</accession>
<dbReference type="EC" id="2.7.13.3" evidence="2"/>
<dbReference type="SMART" id="SM00388">
    <property type="entry name" value="HisKA"/>
    <property type="match status" value="1"/>
</dbReference>
<dbReference type="EMBL" id="JBHSRI010000003">
    <property type="protein sequence ID" value="MFC6038659.1"/>
    <property type="molecule type" value="Genomic_DNA"/>
</dbReference>
<protein>
    <recommendedName>
        <fullName evidence="2">histidine kinase</fullName>
        <ecNumber evidence="2">2.7.13.3</ecNumber>
    </recommendedName>
</protein>
<dbReference type="Gene3D" id="3.30.565.10">
    <property type="entry name" value="Histidine kinase-like ATPase, C-terminal domain"/>
    <property type="match status" value="1"/>
</dbReference>
<evidence type="ECO:0000256" key="1">
    <source>
        <dbReference type="ARBA" id="ARBA00000085"/>
    </source>
</evidence>
<comment type="caution">
    <text evidence="11">The sequence shown here is derived from an EMBL/GenBank/DDBJ whole genome shotgun (WGS) entry which is preliminary data.</text>
</comment>
<feature type="domain" description="Histidine kinase" evidence="10">
    <location>
        <begin position="207"/>
        <end position="414"/>
    </location>
</feature>
<proteinExistence type="predicted"/>
<dbReference type="PANTHER" id="PTHR43065">
    <property type="entry name" value="SENSOR HISTIDINE KINASE"/>
    <property type="match status" value="1"/>
</dbReference>
<evidence type="ECO:0000256" key="6">
    <source>
        <dbReference type="ARBA" id="ARBA00022777"/>
    </source>
</evidence>
<sequence length="432" mass="48445">MELLTMHFLFNLALLIVLLFFILMWAEKSGIKRLNKGTATLYFISSLVLCYVFSYELNEEIVLDLRIVPFMIGGLYMGLSPILGLLIIVIRGFHGIDFGFYIAVGFYGLFSYLIWAISPWFMKRTAKFKILFSVGVTLLISILLLVGLEIMAPPNHPLDVWFAYLFVPPLGVAMISYIMEVIEKNVLLRQRLVKAEKLDAVEQMGAAISHEIRNPLTSAMGFLQLLEDDLLDVKKQKQYLSIMKEELATAEKVIQDYLTFSKPTMDSIEVFEVQEELGKILKLLQPSANKNSVKVESEYTSLSLIEGDRQKFHQCFVNVVKNAIESMPNGGDLSVTTHSNASHVTIMIQDTGVGMTKEQIERLGEPYYSTKGDKGTGLGVMVANSIVKAMKGTVHVKSKVGVGSIFTFTFQLSNKNDKIFSNQDSHYATVGR</sequence>
<evidence type="ECO:0000256" key="8">
    <source>
        <dbReference type="ARBA" id="ARBA00023012"/>
    </source>
</evidence>
<keyword evidence="4" id="KW-0808">Transferase</keyword>
<keyword evidence="8" id="KW-0902">Two-component regulatory system</keyword>
<evidence type="ECO:0000256" key="7">
    <source>
        <dbReference type="ARBA" id="ARBA00022840"/>
    </source>
</evidence>
<keyword evidence="3" id="KW-0597">Phosphoprotein</keyword>
<evidence type="ECO:0000256" key="4">
    <source>
        <dbReference type="ARBA" id="ARBA00022679"/>
    </source>
</evidence>
<reference evidence="12" key="1">
    <citation type="journal article" date="2019" name="Int. J. Syst. Evol. Microbiol.">
        <title>The Global Catalogue of Microorganisms (GCM) 10K type strain sequencing project: providing services to taxonomists for standard genome sequencing and annotation.</title>
        <authorList>
            <consortium name="The Broad Institute Genomics Platform"/>
            <consortium name="The Broad Institute Genome Sequencing Center for Infectious Disease"/>
            <person name="Wu L."/>
            <person name="Ma J."/>
        </authorList>
    </citation>
    <scope>NUCLEOTIDE SEQUENCE [LARGE SCALE GENOMIC DNA]</scope>
    <source>
        <strain evidence="12">CCUG 54527</strain>
    </source>
</reference>
<dbReference type="Gene3D" id="1.10.287.130">
    <property type="match status" value="1"/>
</dbReference>
<dbReference type="Pfam" id="PF00512">
    <property type="entry name" value="HisKA"/>
    <property type="match status" value="1"/>
</dbReference>
<dbReference type="InterPro" id="IPR036097">
    <property type="entry name" value="HisK_dim/P_sf"/>
</dbReference>
<gene>
    <name evidence="11" type="ORF">ACFPYN_04230</name>
</gene>
<dbReference type="InterPro" id="IPR005467">
    <property type="entry name" value="His_kinase_dom"/>
</dbReference>
<dbReference type="CDD" id="cd00082">
    <property type="entry name" value="HisKA"/>
    <property type="match status" value="1"/>
</dbReference>
<dbReference type="PROSITE" id="PS50109">
    <property type="entry name" value="HIS_KIN"/>
    <property type="match status" value="1"/>
</dbReference>
<dbReference type="SUPFAM" id="SSF47384">
    <property type="entry name" value="Homodimeric domain of signal transducing histidine kinase"/>
    <property type="match status" value="1"/>
</dbReference>
<dbReference type="InterPro" id="IPR036890">
    <property type="entry name" value="HATPase_C_sf"/>
</dbReference>
<evidence type="ECO:0000313" key="11">
    <source>
        <dbReference type="EMBL" id="MFC6038659.1"/>
    </source>
</evidence>
<keyword evidence="12" id="KW-1185">Reference proteome</keyword>
<name>A0ABW1L4T1_9BACL</name>
<feature type="transmembrane region" description="Helical" evidence="9">
    <location>
        <begin position="6"/>
        <end position="26"/>
    </location>
</feature>
<keyword evidence="6" id="KW-0418">Kinase</keyword>
<feature type="transmembrane region" description="Helical" evidence="9">
    <location>
        <begin position="130"/>
        <end position="148"/>
    </location>
</feature>
<evidence type="ECO:0000256" key="2">
    <source>
        <dbReference type="ARBA" id="ARBA00012438"/>
    </source>
</evidence>
<evidence type="ECO:0000313" key="12">
    <source>
        <dbReference type="Proteomes" id="UP001596170"/>
    </source>
</evidence>
<evidence type="ECO:0000256" key="9">
    <source>
        <dbReference type="SAM" id="Phobius"/>
    </source>
</evidence>
<dbReference type="SUPFAM" id="SSF55874">
    <property type="entry name" value="ATPase domain of HSP90 chaperone/DNA topoisomerase II/histidine kinase"/>
    <property type="match status" value="1"/>
</dbReference>
<dbReference type="Pfam" id="PF02518">
    <property type="entry name" value="HATPase_c"/>
    <property type="match status" value="1"/>
</dbReference>
<dbReference type="GO" id="GO:0005524">
    <property type="term" value="F:ATP binding"/>
    <property type="evidence" value="ECO:0007669"/>
    <property type="project" value="UniProtKB-KW"/>
</dbReference>
<dbReference type="InterPro" id="IPR003594">
    <property type="entry name" value="HATPase_dom"/>
</dbReference>
<keyword evidence="5" id="KW-0547">Nucleotide-binding</keyword>
<dbReference type="PANTHER" id="PTHR43065:SF46">
    <property type="entry name" value="C4-DICARBOXYLATE TRANSPORT SENSOR PROTEIN DCTB"/>
    <property type="match status" value="1"/>
</dbReference>
<dbReference type="InterPro" id="IPR003661">
    <property type="entry name" value="HisK_dim/P_dom"/>
</dbReference>